<dbReference type="InterPro" id="IPR011701">
    <property type="entry name" value="MFS"/>
</dbReference>
<sequence length="442" mass="49115">MNKNWKKNIILFMTGQAISIFGSSLVQYAITWFITLNTKSGIMMTISIICGFLPSLVISPFAGVWADRFNRKVIIIAADTMIAVSTLLIAILLYLGFDSVWLLFLVLAIRAVGQGIQSPAVMAAIPQMVPEDKLTRINATNQSIHSVILLFSPLLSGALLGMSTLKVILLIDVFTAAFAVFLLMLFIQIPIHTNTLEKKPLKYLSDMKEGLGYINQHIFIKRLLLFLTICYILVTPVAFLSPLQIAISFGEEVWRLSALEIIFSIGTVLGGVILAAWGGFKNRVYTITLAALMLSVGTMALGFNLNFIIYLAFIAFIGMSMPFFNTPVMVLLQEKVEKEYMGRVFSVMGMIQSSMMPLGMIIFGPLADIINLEWIMIGTGITMFLGCFYLVGDKILIEAGRPLKKIDCNKEINEILPKVEAELPDLKEDLDDLTEELPVWEK</sequence>
<feature type="transmembrane region" description="Helical" evidence="7">
    <location>
        <begin position="101"/>
        <end position="123"/>
    </location>
</feature>
<feature type="domain" description="Major facilitator superfamily (MFS) profile" evidence="8">
    <location>
        <begin position="1"/>
        <end position="190"/>
    </location>
</feature>
<reference evidence="9" key="1">
    <citation type="submission" date="2020-12" db="EMBL/GenBank/DDBJ databases">
        <title>M. sibirica DSM 26468T genome.</title>
        <authorList>
            <person name="Thieme N."/>
            <person name="Rettenmaier R."/>
            <person name="Zverlov V."/>
            <person name="Liebl W."/>
        </authorList>
    </citation>
    <scope>NUCLEOTIDE SEQUENCE</scope>
    <source>
        <strain evidence="9">DSM 26468</strain>
    </source>
</reference>
<dbReference type="GO" id="GO:0005886">
    <property type="term" value="C:plasma membrane"/>
    <property type="evidence" value="ECO:0007669"/>
    <property type="project" value="UniProtKB-SubCell"/>
</dbReference>
<accession>A0A8J7HE93</accession>
<dbReference type="AlphaFoldDB" id="A0A8J7HE93"/>
<dbReference type="EMBL" id="JAEAGR010000014">
    <property type="protein sequence ID" value="MBH1941764.1"/>
    <property type="molecule type" value="Genomic_DNA"/>
</dbReference>
<feature type="transmembrane region" description="Helical" evidence="7">
    <location>
        <begin position="344"/>
        <end position="366"/>
    </location>
</feature>
<evidence type="ECO:0000256" key="1">
    <source>
        <dbReference type="ARBA" id="ARBA00004651"/>
    </source>
</evidence>
<evidence type="ECO:0000313" key="10">
    <source>
        <dbReference type="Proteomes" id="UP000623269"/>
    </source>
</evidence>
<evidence type="ECO:0000256" key="5">
    <source>
        <dbReference type="ARBA" id="ARBA00022989"/>
    </source>
</evidence>
<keyword evidence="5 7" id="KW-1133">Transmembrane helix</keyword>
<evidence type="ECO:0000256" key="2">
    <source>
        <dbReference type="ARBA" id="ARBA00022448"/>
    </source>
</evidence>
<evidence type="ECO:0000313" key="9">
    <source>
        <dbReference type="EMBL" id="MBH1941764.1"/>
    </source>
</evidence>
<evidence type="ECO:0000256" key="6">
    <source>
        <dbReference type="ARBA" id="ARBA00023136"/>
    </source>
</evidence>
<keyword evidence="3" id="KW-1003">Cell membrane</keyword>
<dbReference type="GO" id="GO:0022857">
    <property type="term" value="F:transmembrane transporter activity"/>
    <property type="evidence" value="ECO:0007669"/>
    <property type="project" value="InterPro"/>
</dbReference>
<comment type="caution">
    <text evidence="9">The sequence shown here is derived from an EMBL/GenBank/DDBJ whole genome shotgun (WGS) entry which is preliminary data.</text>
</comment>
<feature type="transmembrane region" description="Helical" evidence="7">
    <location>
        <begin position="168"/>
        <end position="189"/>
    </location>
</feature>
<dbReference type="InterPro" id="IPR036259">
    <property type="entry name" value="MFS_trans_sf"/>
</dbReference>
<name>A0A8J7HE93_9FIRM</name>
<evidence type="ECO:0000259" key="8">
    <source>
        <dbReference type="PROSITE" id="PS50850"/>
    </source>
</evidence>
<dbReference type="Gene3D" id="1.20.1250.20">
    <property type="entry name" value="MFS general substrate transporter like domains"/>
    <property type="match status" value="1"/>
</dbReference>
<feature type="transmembrane region" description="Helical" evidence="7">
    <location>
        <begin position="144"/>
        <end position="162"/>
    </location>
</feature>
<feature type="transmembrane region" description="Helical" evidence="7">
    <location>
        <begin position="284"/>
        <end position="301"/>
    </location>
</feature>
<dbReference type="PANTHER" id="PTHR43266:SF10">
    <property type="entry name" value="BACILYSIN EXPORTER BACE-RELATED"/>
    <property type="match status" value="1"/>
</dbReference>
<feature type="transmembrane region" description="Helical" evidence="7">
    <location>
        <begin position="223"/>
        <end position="247"/>
    </location>
</feature>
<gene>
    <name evidence="9" type="ORF">I5677_12750</name>
</gene>
<protein>
    <submittedName>
        <fullName evidence="9">MFS transporter</fullName>
    </submittedName>
</protein>
<comment type="subcellular location">
    <subcellularLocation>
        <location evidence="1">Cell membrane</location>
        <topology evidence="1">Multi-pass membrane protein</topology>
    </subcellularLocation>
</comment>
<keyword evidence="2" id="KW-0813">Transport</keyword>
<feature type="transmembrane region" description="Helical" evidence="7">
    <location>
        <begin position="372"/>
        <end position="391"/>
    </location>
</feature>
<dbReference type="PANTHER" id="PTHR43266">
    <property type="entry name" value="MACROLIDE-EFFLUX PROTEIN"/>
    <property type="match status" value="1"/>
</dbReference>
<feature type="transmembrane region" description="Helical" evidence="7">
    <location>
        <begin position="9"/>
        <end position="30"/>
    </location>
</feature>
<dbReference type="RefSeq" id="WP_197662013.1">
    <property type="nucleotide sequence ID" value="NZ_JAEAGR010000014.1"/>
</dbReference>
<dbReference type="Pfam" id="PF07690">
    <property type="entry name" value="MFS_1"/>
    <property type="match status" value="1"/>
</dbReference>
<dbReference type="Proteomes" id="UP000623269">
    <property type="component" value="Unassembled WGS sequence"/>
</dbReference>
<evidence type="ECO:0000256" key="4">
    <source>
        <dbReference type="ARBA" id="ARBA00022692"/>
    </source>
</evidence>
<evidence type="ECO:0000256" key="7">
    <source>
        <dbReference type="SAM" id="Phobius"/>
    </source>
</evidence>
<proteinExistence type="predicted"/>
<evidence type="ECO:0000256" key="3">
    <source>
        <dbReference type="ARBA" id="ARBA00022475"/>
    </source>
</evidence>
<feature type="transmembrane region" description="Helical" evidence="7">
    <location>
        <begin position="307"/>
        <end position="332"/>
    </location>
</feature>
<dbReference type="CDD" id="cd06173">
    <property type="entry name" value="MFS_MefA_like"/>
    <property type="match status" value="1"/>
</dbReference>
<dbReference type="InterPro" id="IPR020846">
    <property type="entry name" value="MFS_dom"/>
</dbReference>
<organism evidence="9 10">
    <name type="scientific">Mobilitalea sibirica</name>
    <dbReference type="NCBI Taxonomy" id="1462919"/>
    <lineage>
        <taxon>Bacteria</taxon>
        <taxon>Bacillati</taxon>
        <taxon>Bacillota</taxon>
        <taxon>Clostridia</taxon>
        <taxon>Lachnospirales</taxon>
        <taxon>Lachnospiraceae</taxon>
        <taxon>Mobilitalea</taxon>
    </lineage>
</organism>
<dbReference type="SUPFAM" id="SSF103473">
    <property type="entry name" value="MFS general substrate transporter"/>
    <property type="match status" value="1"/>
</dbReference>
<feature type="transmembrane region" description="Helical" evidence="7">
    <location>
        <begin position="253"/>
        <end position="277"/>
    </location>
</feature>
<feature type="transmembrane region" description="Helical" evidence="7">
    <location>
        <begin position="42"/>
        <end position="66"/>
    </location>
</feature>
<keyword evidence="4 7" id="KW-0812">Transmembrane</keyword>
<keyword evidence="10" id="KW-1185">Reference proteome</keyword>
<feature type="transmembrane region" description="Helical" evidence="7">
    <location>
        <begin position="73"/>
        <end position="95"/>
    </location>
</feature>
<dbReference type="PROSITE" id="PS50850">
    <property type="entry name" value="MFS"/>
    <property type="match status" value="1"/>
</dbReference>
<keyword evidence="6 7" id="KW-0472">Membrane</keyword>